<protein>
    <submittedName>
        <fullName evidence="3">Lactate-binding periplasmic protein</fullName>
    </submittedName>
</protein>
<feature type="chain" id="PRO_5013209730" evidence="2">
    <location>
        <begin position="26"/>
        <end position="323"/>
    </location>
</feature>
<reference evidence="3 4" key="1">
    <citation type="submission" date="2017-03" db="EMBL/GenBank/DDBJ databases">
        <authorList>
            <person name="Afonso C.L."/>
            <person name="Miller P.J."/>
            <person name="Scott M.A."/>
            <person name="Spackman E."/>
            <person name="Goraichik I."/>
            <person name="Dimitrov K.M."/>
            <person name="Suarez D.L."/>
            <person name="Swayne D.E."/>
        </authorList>
    </citation>
    <scope>NUCLEOTIDE SEQUENCE [LARGE SCALE GENOMIC DNA]</scope>
    <source>
        <strain evidence="3 4">CECT 7691</strain>
    </source>
</reference>
<feature type="signal peptide" evidence="2">
    <location>
        <begin position="1"/>
        <end position="25"/>
    </location>
</feature>
<dbReference type="PANTHER" id="PTHR33376">
    <property type="match status" value="1"/>
</dbReference>
<dbReference type="NCBIfam" id="NF037995">
    <property type="entry name" value="TRAP_S1"/>
    <property type="match status" value="1"/>
</dbReference>
<dbReference type="Proteomes" id="UP000193200">
    <property type="component" value="Unassembled WGS sequence"/>
</dbReference>
<dbReference type="InterPro" id="IPR018389">
    <property type="entry name" value="DctP_fam"/>
</dbReference>
<evidence type="ECO:0000256" key="1">
    <source>
        <dbReference type="ARBA" id="ARBA00022729"/>
    </source>
</evidence>
<keyword evidence="1 2" id="KW-0732">Signal</keyword>
<keyword evidence="4" id="KW-1185">Reference proteome</keyword>
<dbReference type="Pfam" id="PF03480">
    <property type="entry name" value="DctP"/>
    <property type="match status" value="1"/>
</dbReference>
<dbReference type="InParanoid" id="A0A1Y5TXP6"/>
<name>A0A1Y5TXP6_9PROT</name>
<evidence type="ECO:0000313" key="4">
    <source>
        <dbReference type="Proteomes" id="UP000193200"/>
    </source>
</evidence>
<dbReference type="RefSeq" id="WP_085885424.1">
    <property type="nucleotide sequence ID" value="NZ_FWFR01000004.1"/>
</dbReference>
<gene>
    <name evidence="3" type="ORF">OCH7691_04109</name>
</gene>
<dbReference type="EMBL" id="FWFR01000004">
    <property type="protein sequence ID" value="SLN76354.1"/>
    <property type="molecule type" value="Genomic_DNA"/>
</dbReference>
<dbReference type="PANTHER" id="PTHR33376:SF5">
    <property type="entry name" value="EXTRACYTOPLASMIC SOLUTE RECEPTOR PROTEIN"/>
    <property type="match status" value="1"/>
</dbReference>
<evidence type="ECO:0000256" key="2">
    <source>
        <dbReference type="SAM" id="SignalP"/>
    </source>
</evidence>
<dbReference type="OrthoDB" id="6139617at2"/>
<dbReference type="GO" id="GO:0055085">
    <property type="term" value="P:transmembrane transport"/>
    <property type="evidence" value="ECO:0007669"/>
    <property type="project" value="InterPro"/>
</dbReference>
<organism evidence="3 4">
    <name type="scientific">Oceanibacterium hippocampi</name>
    <dbReference type="NCBI Taxonomy" id="745714"/>
    <lineage>
        <taxon>Bacteria</taxon>
        <taxon>Pseudomonadati</taxon>
        <taxon>Pseudomonadota</taxon>
        <taxon>Alphaproteobacteria</taxon>
        <taxon>Sneathiellales</taxon>
        <taxon>Sneathiellaceae</taxon>
        <taxon>Oceanibacterium</taxon>
    </lineage>
</organism>
<sequence>MKRTSYLIAAACGAALLAAAGSASAETTLRAVSAFADDTTFSVNFQRFIDKVNESGKGVIQINYVGGGGKVMNPFELGNAVKTGVVDIGNLPGAFYTNLLPEADAIKLSRYTIQEERQNGAWAYMNKLHNEKVNAELLARQKDCVPFHIYLNKKIDKPDLTGLKIRVTPIYRAFFAAMGAENIRTAPGEVYTALERGTVDGYGWPTVGVLDLGWHEVTKYRVDPGFYRASVEILMNLDSWKKLSDAERGVINSAVQWLESLCEEDKAIAEKEIARQTEAGIQAITFEGQVADDYLQLAYDSGWKAFLEANTEHGPKLQELLSK</sequence>
<evidence type="ECO:0000313" key="3">
    <source>
        <dbReference type="EMBL" id="SLN76354.1"/>
    </source>
</evidence>
<dbReference type="Gene3D" id="3.40.190.170">
    <property type="entry name" value="Bacterial extracellular solute-binding protein, family 7"/>
    <property type="match status" value="1"/>
</dbReference>
<accession>A0A1Y5TXP6</accession>
<dbReference type="InterPro" id="IPR038404">
    <property type="entry name" value="TRAP_DctP_sf"/>
</dbReference>
<proteinExistence type="predicted"/>
<dbReference type="AlphaFoldDB" id="A0A1Y5TXP6"/>